<reference evidence="1 2" key="1">
    <citation type="submission" date="2019-04" db="EMBL/GenBank/DDBJ databases">
        <title>Psychroflexus halotolerans sp. nov., isolated from a marine solar saltern.</title>
        <authorList>
            <person name="Feng X."/>
        </authorList>
    </citation>
    <scope>NUCLEOTIDE SEQUENCE [LARGE SCALE GENOMIC DNA]</scope>
    <source>
        <strain evidence="1 2">WDS2C27</strain>
    </source>
</reference>
<dbReference type="AlphaFoldDB" id="A0A4U5TRQ0"/>
<gene>
    <name evidence="1" type="ORF">FCN74_07100</name>
</gene>
<evidence type="ECO:0000313" key="1">
    <source>
        <dbReference type="EMBL" id="TKS56786.1"/>
    </source>
</evidence>
<evidence type="ECO:0000313" key="2">
    <source>
        <dbReference type="Proteomes" id="UP000306552"/>
    </source>
</evidence>
<dbReference type="RefSeq" id="WP_138931888.1">
    <property type="nucleotide sequence ID" value="NZ_SWMU01000002.1"/>
</dbReference>
<dbReference type="EMBL" id="SWMU01000002">
    <property type="protein sequence ID" value="TKS56786.1"/>
    <property type="molecule type" value="Genomic_DNA"/>
</dbReference>
<accession>A0A4U5TRQ0</accession>
<dbReference type="Proteomes" id="UP000306552">
    <property type="component" value="Unassembled WGS sequence"/>
</dbReference>
<protein>
    <submittedName>
        <fullName evidence="1">Uncharacterized protein</fullName>
    </submittedName>
</protein>
<name>A0A4U5TRQ0_9FLAO</name>
<sequence>MKYAPFIVLILIISSCQKSTEHLIAKNQLGPLNNTTQVFEIETLLASDSVVKVNAKNAYGNMIKSAIGQVKVYDTSGKQLLSIKPHGTLDSVAKIKSIRILTDKYKTKNGISIGSNFAEVKKHHDVSRIQSSPRSIIITLEDLNAFVSFDRKVLSGDLRFDLDADIKPTMIPDDAKVNRFWLNFEAVKDAKQ</sequence>
<organism evidence="1 2">
    <name type="scientific">Mesohalobacter halotolerans</name>
    <dbReference type="NCBI Taxonomy" id="1883405"/>
    <lineage>
        <taxon>Bacteria</taxon>
        <taxon>Pseudomonadati</taxon>
        <taxon>Bacteroidota</taxon>
        <taxon>Flavobacteriia</taxon>
        <taxon>Flavobacteriales</taxon>
        <taxon>Flavobacteriaceae</taxon>
        <taxon>Mesohalobacter</taxon>
    </lineage>
</organism>
<dbReference type="OrthoDB" id="1436858at2"/>
<proteinExistence type="predicted"/>
<dbReference type="PROSITE" id="PS51257">
    <property type="entry name" value="PROKAR_LIPOPROTEIN"/>
    <property type="match status" value="1"/>
</dbReference>
<comment type="caution">
    <text evidence="1">The sequence shown here is derived from an EMBL/GenBank/DDBJ whole genome shotgun (WGS) entry which is preliminary data.</text>
</comment>
<keyword evidence="2" id="KW-1185">Reference proteome</keyword>